<evidence type="ECO:0000313" key="4">
    <source>
        <dbReference type="Proteomes" id="UP001166674"/>
    </source>
</evidence>
<name>A0AA41T487_SCICA</name>
<dbReference type="GO" id="GO:0023051">
    <property type="term" value="P:regulation of signaling"/>
    <property type="evidence" value="ECO:0007669"/>
    <property type="project" value="TreeGrafter"/>
</dbReference>
<evidence type="ECO:0000313" key="3">
    <source>
        <dbReference type="EMBL" id="MBZ3883320.1"/>
    </source>
</evidence>
<accession>A0AA41T487</accession>
<reference evidence="3" key="1">
    <citation type="submission" date="2020-03" db="EMBL/GenBank/DDBJ databases">
        <title>Studies in the Genomics of Life Span.</title>
        <authorList>
            <person name="Glass D."/>
        </authorList>
    </citation>
    <scope>NUCLEOTIDE SEQUENCE</scope>
    <source>
        <strain evidence="3">SUZIE</strain>
        <tissue evidence="3">Muscle</tissue>
    </source>
</reference>
<feature type="compositionally biased region" description="Polar residues" evidence="1">
    <location>
        <begin position="869"/>
        <end position="881"/>
    </location>
</feature>
<dbReference type="Gene3D" id="2.30.29.30">
    <property type="entry name" value="Pleckstrin-homology domain (PH domain)/Phosphotyrosine-binding domain (PTB)"/>
    <property type="match status" value="1"/>
</dbReference>
<dbReference type="InterPro" id="IPR051832">
    <property type="entry name" value="mTOR-Rac_regulators"/>
</dbReference>
<dbReference type="InterPro" id="IPR055251">
    <property type="entry name" value="SOS1_NGEF_PH"/>
</dbReference>
<dbReference type="EMBL" id="JAATJV010386497">
    <property type="protein sequence ID" value="MBZ3883320.1"/>
    <property type="molecule type" value="Genomic_DNA"/>
</dbReference>
<dbReference type="PANTHER" id="PTHR22829:SF6">
    <property type="entry name" value="PHOSPHATIDYLINOSITOL 3,4,5-TRISPHOSPHATE-DEPENDENT RAC EXCHANGER 1 PROTEIN"/>
    <property type="match status" value="1"/>
</dbReference>
<comment type="caution">
    <text evidence="3">The sequence shown here is derived from an EMBL/GenBank/DDBJ whole genome shotgun (WGS) entry which is preliminary data.</text>
</comment>
<feature type="compositionally biased region" description="Basic and acidic residues" evidence="1">
    <location>
        <begin position="900"/>
        <end position="910"/>
    </location>
</feature>
<protein>
    <submittedName>
        <fullName evidence="3">Phosphatidylinositol 3,4,5-trisphosphate-dependent Rac exchanger 1 protein</fullName>
    </submittedName>
</protein>
<dbReference type="Pfam" id="PF22697">
    <property type="entry name" value="SOS1_NGEF_PH"/>
    <property type="match status" value="1"/>
</dbReference>
<dbReference type="GO" id="GO:0007186">
    <property type="term" value="P:G protein-coupled receptor signaling pathway"/>
    <property type="evidence" value="ECO:0007669"/>
    <property type="project" value="TreeGrafter"/>
</dbReference>
<dbReference type="GO" id="GO:0005096">
    <property type="term" value="F:GTPase activator activity"/>
    <property type="evidence" value="ECO:0007669"/>
    <property type="project" value="TreeGrafter"/>
</dbReference>
<gene>
    <name evidence="3" type="ORF">SUZIE_172350</name>
</gene>
<feature type="compositionally biased region" description="Basic and acidic residues" evidence="1">
    <location>
        <begin position="856"/>
        <end position="865"/>
    </location>
</feature>
<dbReference type="GO" id="GO:0005886">
    <property type="term" value="C:plasma membrane"/>
    <property type="evidence" value="ECO:0007669"/>
    <property type="project" value="TreeGrafter"/>
</dbReference>
<sequence length="1069" mass="119346">MCIQLLLQGTLLKISVGNIQERAFFLFNNFLVYCKWKSRVTGSKKSTKRIKSIDGSLYIWGQINTEVIELEIVENGTADYHSNGNTVTNDWKIHNTTKNKFVCMVKMAKEKHKWLDTITCKWEQRDSLKLGMERDAYIMIMENGEKLYHLMMRKKVNLIKDGPQAEHRALVLPGQMAGLQEGRQIYSNNKDLVLLQPFSLVESLLNQCFCSHHPLHLLVTTKAKETIKVPDHPEALCFQIRGAALPCVYTMGRGFVAVTAGLSASQCILKVNCSSTASKGALGVLEHFQAFWSCGQEVLGLFHWIYHTHRDAQEMQASQETPGEDPHSWPLLFMDPQLSLCEDGPVVSLMVDNVDLEPRVVYEYVSTVGVWCHVLERIVEPHGCFGLTAKILEAFAADDSAFLQNCMWLMVINSVIVTTSHYDFHNICDTKLESIDQRTSCYQEVSAPRHPNPMSYTQHCITTVAAPSWKCLPVVDGVAQGQTLSNSSGPARGTLSQEDWGLSSLLKQEDHEVQDAYLQLFTKLDVALKEMKQYITLISRLLSTITEPHSRNSNWDSVLSYTRVRSNSSYLGSDEMGSGCMSPVDLEEQGVQQQPCDMCILWDKKDKLHGCLEHIFNQVVLPRGGVPGSLQSPGGGLGALRTGLRSQGFCLQVDTIKVLLKGLVMGRAFEETKNFPMEHNLQDRKNQLFLGLLKCTDTKLQLRRDIVFCQVLVTAMCTFSKQLLVALSYCYNNKQWRKEEWTMLEDIWVTLLELESVTLSFKQLDENCVATLENVEGPPPPDRQTAEDFQQETNAQSLENIQQYYHKLRTLYLEPSNLPMDSSTTAMKTDQEHPEPAPGAGSYPGLEPQAAAQVHDAGHGKHEKAGPQSGDSGQKSLSQGSDAPRVHHGAMPKNLPHSEYSSDKNSDKKAGTLRSNCHWLHNPELPGLQHSFVRLCGGRDTVSSRGPHLKQDEVSNDLMQREKLKAEFPEILIPRHLMVGTGVVLLEIKSHVLHIVRILLRGWDAGATGIRSCFSQALLSQGGKSVHEHSGTSIVHPPALQCACVADHAASIIGQNMKCLLQRAAITCP</sequence>
<feature type="compositionally biased region" description="Polar residues" evidence="1">
    <location>
        <begin position="819"/>
        <end position="828"/>
    </location>
</feature>
<dbReference type="Proteomes" id="UP001166674">
    <property type="component" value="Unassembled WGS sequence"/>
</dbReference>
<evidence type="ECO:0000259" key="2">
    <source>
        <dbReference type="Pfam" id="PF22697"/>
    </source>
</evidence>
<feature type="domain" description="SOS1/NGEF-like PH" evidence="2">
    <location>
        <begin position="4"/>
        <end position="119"/>
    </location>
</feature>
<keyword evidence="4" id="KW-1185">Reference proteome</keyword>
<organism evidence="3 4">
    <name type="scientific">Sciurus carolinensis</name>
    <name type="common">Eastern gray squirrel</name>
    <dbReference type="NCBI Taxonomy" id="30640"/>
    <lineage>
        <taxon>Eukaryota</taxon>
        <taxon>Metazoa</taxon>
        <taxon>Chordata</taxon>
        <taxon>Craniata</taxon>
        <taxon>Vertebrata</taxon>
        <taxon>Euteleostomi</taxon>
        <taxon>Mammalia</taxon>
        <taxon>Eutheria</taxon>
        <taxon>Euarchontoglires</taxon>
        <taxon>Glires</taxon>
        <taxon>Rodentia</taxon>
        <taxon>Sciuromorpha</taxon>
        <taxon>Sciuridae</taxon>
        <taxon>Sciurinae</taxon>
        <taxon>Sciurini</taxon>
        <taxon>Sciurus</taxon>
    </lineage>
</organism>
<evidence type="ECO:0000256" key="1">
    <source>
        <dbReference type="SAM" id="MobiDB-lite"/>
    </source>
</evidence>
<dbReference type="InterPro" id="IPR011993">
    <property type="entry name" value="PH-like_dom_sf"/>
</dbReference>
<proteinExistence type="predicted"/>
<feature type="region of interest" description="Disordered" evidence="1">
    <location>
        <begin position="816"/>
        <end position="911"/>
    </location>
</feature>
<dbReference type="GO" id="GO:0005085">
    <property type="term" value="F:guanyl-nucleotide exchange factor activity"/>
    <property type="evidence" value="ECO:0007669"/>
    <property type="project" value="TreeGrafter"/>
</dbReference>
<dbReference type="AlphaFoldDB" id="A0AA41T487"/>
<dbReference type="PANTHER" id="PTHR22829">
    <property type="entry name" value="DEP DOMAIN PROTEIN"/>
    <property type="match status" value="1"/>
</dbReference>
<dbReference type="SUPFAM" id="SSF50729">
    <property type="entry name" value="PH domain-like"/>
    <property type="match status" value="1"/>
</dbReference>